<dbReference type="AlphaFoldDB" id="A0A1U9WXM2"/>
<dbReference type="PANTHER" id="PTHR34985:SF1">
    <property type="entry name" value="SLR0554 PROTEIN"/>
    <property type="match status" value="1"/>
</dbReference>
<dbReference type="Gene3D" id="3.40.50.300">
    <property type="entry name" value="P-loop containing nucleotide triphosphate hydrolases"/>
    <property type="match status" value="1"/>
</dbReference>
<dbReference type="InterPro" id="IPR024385">
    <property type="entry name" value="DUF3854"/>
</dbReference>
<protein>
    <recommendedName>
        <fullName evidence="1">DUF3854 domain-containing protein</fullName>
    </recommendedName>
</protein>
<sequence length="1045" mass="118543">MDKNLLDVKTVTKIYTYPFILGLRLKIRSKNEREMDYLTEWTESGVDEELTQLNVIPLEGYRPLDYLLYSDTIPRLNTGRISQPMLNRYQHLYDGGWWCSGMDILTGNPDLWGCFKPIKPRLTSDQSKLIKYEHPPNTPMGIFALRISRTIWEQIAQKYGVKINPSDLRPHQPDLGFWHWVITHPELPLCITEGAKKAGALLTAGYIAIALPGIHSGYRVPRDQYGNRIAKPALIQQLQQFATKNRKIYMVFDQDTKPKTIKAVNSAIQQTGYLFTKAECSVYIVTWNPKLGKGVDDLIIAQSQTIFDQAYQNAIPLETWKAFSFNRLTYPADIDLNSRYLSSIKIPESAKLIAIKSPKGTGKTKILENIVEEAIKNGKWVLVIGHRVRLIEALCQRFGLQYMKSAVDTPNSALGYGLCIDSLHPNSGVKFEAKDWSNGLVILDEVEQVLWHGLNSETCQNHRVSILKSFKTLIQNVLGGNGQVVISDADLSDISIDYLTSLSGIHLQPFIIQNEWQPSKNEAWKIHNYLGNTPDQLVKDLEQHIAEGGKPFVCLSAQKLASQWGTRTLETYLKTQFPDRSILRIDSESLADPSHQAYGAISNLNHLLKQYDIVLASPSIETGVSIEINNHFTSVWGIFQGIQAENSVRQALGRIRENIPRFIWMANRGFNQVGNGATSMSSLLSSGQKLTRLNIRLLQQSDFEELDDLEIGFQAESLMGWAKMAVRFNAGMARYRETILTALMAEGHQIIEMPQAKKIPKNSIKSTQKFKPECSERPSLNELILAVKDQNYQAESVAVINSPDLSDSQYYYLQQQLVKIPEERRAIRKHELKLRYGIAVTSDVINKDDQGWYEQLRIHYFLTVGRPYLIGRDALIARRLMEQGQGNIFAPDFNRSQLGAIIGIMELLGIPALLKNPKRDLKNTDADLQTIAEIALKDRNAIKTIIGIGLAKNSSPITILRRFLDKIGYRLTCVRSQSEGKKRIRVYHLVDPQDNREEILQHWLKLEGQYPGQLDRILPENTPTPDPFRFTPNYIQLSLFMPGNS</sequence>
<dbReference type="SUPFAM" id="SSF52540">
    <property type="entry name" value="P-loop containing nucleoside triphosphate hydrolases"/>
    <property type="match status" value="1"/>
</dbReference>
<accession>A0A1U9WXM2</accession>
<name>A0A1U9WXM2_PLAAG</name>
<dbReference type="InterPro" id="IPR049996">
    <property type="entry name" value="Slr7037-like"/>
</dbReference>
<proteinExistence type="predicted"/>
<evidence type="ECO:0000259" key="1">
    <source>
        <dbReference type="Pfam" id="PF12965"/>
    </source>
</evidence>
<gene>
    <name evidence="2" type="primary">N758_0911</name>
</gene>
<reference evidence="2" key="1">
    <citation type="journal article" date="2017" name="Front. Microbiol.">
        <title>Evolution of Anabaenopeptin Peptide Structural Variability in the Cyanobacterium Planktothrix.</title>
        <authorList>
            <person name="Entfellner E."/>
            <person name="Frei M."/>
            <person name="Christiansen G."/>
            <person name="Deng L."/>
            <person name="Blom J."/>
            <person name="Kurmayer R."/>
        </authorList>
    </citation>
    <scope>NUCLEOTIDE SEQUENCE</scope>
    <source>
        <strain evidence="2">No758</strain>
    </source>
</reference>
<dbReference type="EMBL" id="KU665241">
    <property type="protein sequence ID" value="AQY61042.1"/>
    <property type="molecule type" value="Genomic_DNA"/>
</dbReference>
<organism evidence="2">
    <name type="scientific">Planktothrix agardhii No758</name>
    <dbReference type="NCBI Taxonomy" id="1964479"/>
    <lineage>
        <taxon>Bacteria</taxon>
        <taxon>Bacillati</taxon>
        <taxon>Cyanobacteriota</taxon>
        <taxon>Cyanophyceae</taxon>
        <taxon>Oscillatoriophycideae</taxon>
        <taxon>Oscillatoriales</taxon>
        <taxon>Microcoleaceae</taxon>
        <taxon>Planktothrix</taxon>
    </lineage>
</organism>
<dbReference type="NCBIfam" id="NF042913">
    <property type="entry name" value="CyRepA1"/>
    <property type="match status" value="1"/>
</dbReference>
<dbReference type="Pfam" id="PF12965">
    <property type="entry name" value="DUF3854"/>
    <property type="match status" value="1"/>
</dbReference>
<dbReference type="InterPro" id="IPR027417">
    <property type="entry name" value="P-loop_NTPase"/>
</dbReference>
<dbReference type="PANTHER" id="PTHR34985">
    <property type="entry name" value="SLR0554 PROTEIN"/>
    <property type="match status" value="1"/>
</dbReference>
<feature type="domain" description="DUF3854" evidence="1">
    <location>
        <begin position="177"/>
        <end position="304"/>
    </location>
</feature>
<evidence type="ECO:0000313" key="2">
    <source>
        <dbReference type="EMBL" id="AQY61042.1"/>
    </source>
</evidence>